<name>A0A3M6UFZ1_POCDA</name>
<dbReference type="Proteomes" id="UP000275408">
    <property type="component" value="Unassembled WGS sequence"/>
</dbReference>
<comment type="caution">
    <text evidence="1">The sequence shown here is derived from an EMBL/GenBank/DDBJ whole genome shotgun (WGS) entry which is preliminary data.</text>
</comment>
<dbReference type="PANTHER" id="PTHR47163:SF2">
    <property type="entry name" value="SI:DKEY-17M8.2"/>
    <property type="match status" value="1"/>
</dbReference>
<accession>A0A3M6UFZ1</accession>
<protein>
    <recommendedName>
        <fullName evidence="3">ISXO2-like transposase domain-containing protein</fullName>
    </recommendedName>
</protein>
<keyword evidence="2" id="KW-1185">Reference proteome</keyword>
<organism evidence="1 2">
    <name type="scientific">Pocillopora damicornis</name>
    <name type="common">Cauliflower coral</name>
    <name type="synonym">Millepora damicornis</name>
    <dbReference type="NCBI Taxonomy" id="46731"/>
    <lineage>
        <taxon>Eukaryota</taxon>
        <taxon>Metazoa</taxon>
        <taxon>Cnidaria</taxon>
        <taxon>Anthozoa</taxon>
        <taxon>Hexacorallia</taxon>
        <taxon>Scleractinia</taxon>
        <taxon>Astrocoeniina</taxon>
        <taxon>Pocilloporidae</taxon>
        <taxon>Pocillopora</taxon>
    </lineage>
</organism>
<dbReference type="AlphaFoldDB" id="A0A3M6UFZ1"/>
<dbReference type="STRING" id="46731.A0A3M6UFZ1"/>
<evidence type="ECO:0000313" key="1">
    <source>
        <dbReference type="EMBL" id="RMX52601.1"/>
    </source>
</evidence>
<gene>
    <name evidence="1" type="ORF">pdam_00016877</name>
</gene>
<evidence type="ECO:0000313" key="2">
    <source>
        <dbReference type="Proteomes" id="UP000275408"/>
    </source>
</evidence>
<dbReference type="InterPro" id="IPR053164">
    <property type="entry name" value="IS1016-like_transposase"/>
</dbReference>
<sequence length="120" mass="13984">MLDFARRNETCHRGRYVEGKWVFDGICRETKACILVPDEGYNHLTVNHSLNFVDPDTGAHTQRIENTRWGIKRSIPCTGISKDLFGSYLQEWLWRKQYGEDPLGNIIEHIAKLYDVRNTS</sequence>
<dbReference type="PANTHER" id="PTHR47163">
    <property type="entry name" value="DDE_TNP_IS1595 DOMAIN-CONTAINING PROTEIN"/>
    <property type="match status" value="1"/>
</dbReference>
<reference evidence="1 2" key="1">
    <citation type="journal article" date="2018" name="Sci. Rep.">
        <title>Comparative analysis of the Pocillopora damicornis genome highlights role of immune system in coral evolution.</title>
        <authorList>
            <person name="Cunning R."/>
            <person name="Bay R.A."/>
            <person name="Gillette P."/>
            <person name="Baker A.C."/>
            <person name="Traylor-Knowles N."/>
        </authorList>
    </citation>
    <scope>NUCLEOTIDE SEQUENCE [LARGE SCALE GENOMIC DNA]</scope>
    <source>
        <strain evidence="1">RSMAS</strain>
        <tissue evidence="1">Whole animal</tissue>
    </source>
</reference>
<proteinExistence type="predicted"/>
<dbReference type="EMBL" id="RCHS01001598">
    <property type="protein sequence ID" value="RMX52601.1"/>
    <property type="molecule type" value="Genomic_DNA"/>
</dbReference>
<evidence type="ECO:0008006" key="3">
    <source>
        <dbReference type="Google" id="ProtNLM"/>
    </source>
</evidence>